<sequence length="197" mass="22973">MSKRNKKKRPVKGGNASKRRNQESFQLPKVSERKNPDPITPRAYVITVIELVLFCAIWLIAVRQLFLMKTVLATFLIGVLYFAGAFSMYIVRAALETRRRYGKTDRKTMLYYNQMIKGDQKWSLYIGMSFFAVFLVMRWLIPSPNFNMVGIDIATAFYLGYIWTAKYKGEESLPFEYMETVFLLLTVVSNYIVYFLG</sequence>
<dbReference type="EMBL" id="FMZL01000002">
    <property type="protein sequence ID" value="SDC03043.1"/>
    <property type="molecule type" value="Genomic_DNA"/>
</dbReference>
<keyword evidence="2" id="KW-0812">Transmembrane</keyword>
<protein>
    <submittedName>
        <fullName evidence="3">Uncharacterized protein</fullName>
    </submittedName>
</protein>
<dbReference type="Proteomes" id="UP000198528">
    <property type="component" value="Unassembled WGS sequence"/>
</dbReference>
<gene>
    <name evidence="3" type="ORF">SAMN04487824_10272</name>
</gene>
<name>A0A1G6I9I1_9ACTN</name>
<keyword evidence="2" id="KW-0472">Membrane</keyword>
<evidence type="ECO:0000256" key="1">
    <source>
        <dbReference type="SAM" id="MobiDB-lite"/>
    </source>
</evidence>
<feature type="transmembrane region" description="Helical" evidence="2">
    <location>
        <begin position="43"/>
        <end position="66"/>
    </location>
</feature>
<dbReference type="AlphaFoldDB" id="A0A1G6I9I1"/>
<proteinExistence type="predicted"/>
<feature type="transmembrane region" description="Helical" evidence="2">
    <location>
        <begin position="177"/>
        <end position="196"/>
    </location>
</feature>
<organism evidence="3 4">
    <name type="scientific">Parafannyhessea umbonata</name>
    <dbReference type="NCBI Taxonomy" id="604330"/>
    <lineage>
        <taxon>Bacteria</taxon>
        <taxon>Bacillati</taxon>
        <taxon>Actinomycetota</taxon>
        <taxon>Coriobacteriia</taxon>
        <taxon>Coriobacteriales</taxon>
        <taxon>Atopobiaceae</taxon>
        <taxon>Parafannyhessea</taxon>
    </lineage>
</organism>
<feature type="transmembrane region" description="Helical" evidence="2">
    <location>
        <begin position="72"/>
        <end position="91"/>
    </location>
</feature>
<keyword evidence="2" id="KW-1133">Transmembrane helix</keyword>
<accession>A0A1G6I9I1</accession>
<feature type="compositionally biased region" description="Basic residues" evidence="1">
    <location>
        <begin position="1"/>
        <end position="11"/>
    </location>
</feature>
<keyword evidence="4" id="KW-1185">Reference proteome</keyword>
<dbReference type="RefSeq" id="WP_090844828.1">
    <property type="nucleotide sequence ID" value="NZ_FMZL01000002.1"/>
</dbReference>
<feature type="region of interest" description="Disordered" evidence="1">
    <location>
        <begin position="1"/>
        <end position="34"/>
    </location>
</feature>
<evidence type="ECO:0000313" key="4">
    <source>
        <dbReference type="Proteomes" id="UP000198528"/>
    </source>
</evidence>
<feature type="transmembrane region" description="Helical" evidence="2">
    <location>
        <begin position="122"/>
        <end position="141"/>
    </location>
</feature>
<evidence type="ECO:0000256" key="2">
    <source>
        <dbReference type="SAM" id="Phobius"/>
    </source>
</evidence>
<evidence type="ECO:0000313" key="3">
    <source>
        <dbReference type="EMBL" id="SDC03043.1"/>
    </source>
</evidence>
<reference evidence="4" key="1">
    <citation type="submission" date="2016-10" db="EMBL/GenBank/DDBJ databases">
        <authorList>
            <person name="Varghese N."/>
            <person name="Submissions S."/>
        </authorList>
    </citation>
    <scope>NUCLEOTIDE SEQUENCE [LARGE SCALE GENOMIC DNA]</scope>
    <source>
        <strain evidence="4">DSM 22619</strain>
    </source>
</reference>